<dbReference type="Proteomes" id="UP000672657">
    <property type="component" value="Unassembled WGS sequence"/>
</dbReference>
<protein>
    <recommendedName>
        <fullName evidence="1">Pyridoxamine 5'-phosphate oxidase N-terminal domain-containing protein</fullName>
    </recommendedName>
</protein>
<dbReference type="RefSeq" id="WP_211955650.1">
    <property type="nucleotide sequence ID" value="NZ_CAJPVI010000031.1"/>
</dbReference>
<dbReference type="PANTHER" id="PTHR13343">
    <property type="entry name" value="CREG1 PROTEIN"/>
    <property type="match status" value="1"/>
</dbReference>
<gene>
    <name evidence="2" type="ORF">LMG26411_04692</name>
</gene>
<feature type="domain" description="Pyridoxamine 5'-phosphate oxidase N-terminal" evidence="1">
    <location>
        <begin position="9"/>
        <end position="129"/>
    </location>
</feature>
<proteinExistence type="predicted"/>
<dbReference type="Pfam" id="PF01243">
    <property type="entry name" value="PNPOx_N"/>
    <property type="match status" value="1"/>
</dbReference>
<sequence>MLIEDAICLIHEAAYGTLATNSAFLPGYPYATVVPYVPDHAHCPVICISALAEHTKNLLADSRTSLSVLQPGSTDVQAARRLTIVGDAERFEPSHALLARYLRYEPGTEQLLALDFAFFRLRPTKVRFIAGVGRMGWVERADWDAAPLLQELEEFNLVGEMSQVSRPGIRILGVDYYGVDYEVNGARTRQSLPNAPMTADATKEAALAIAPDLT</sequence>
<dbReference type="Gene3D" id="2.30.110.10">
    <property type="entry name" value="Electron Transport, Fmn-binding Protein, Chain A"/>
    <property type="match status" value="1"/>
</dbReference>
<dbReference type="EMBL" id="CAJPVI010000031">
    <property type="protein sequence ID" value="CAG2154700.1"/>
    <property type="molecule type" value="Genomic_DNA"/>
</dbReference>
<reference evidence="2 3" key="1">
    <citation type="submission" date="2021-03" db="EMBL/GenBank/DDBJ databases">
        <authorList>
            <person name="Peeters C."/>
        </authorList>
    </citation>
    <scope>NUCLEOTIDE SEQUENCE [LARGE SCALE GENOMIC DNA]</scope>
    <source>
        <strain evidence="2 3">LMG 26411</strain>
    </source>
</reference>
<dbReference type="InterPro" id="IPR012349">
    <property type="entry name" value="Split_barrel_FMN-bd"/>
</dbReference>
<evidence type="ECO:0000313" key="2">
    <source>
        <dbReference type="EMBL" id="CAG2154700.1"/>
    </source>
</evidence>
<evidence type="ECO:0000259" key="1">
    <source>
        <dbReference type="Pfam" id="PF01243"/>
    </source>
</evidence>
<organism evidence="2 3">
    <name type="scientific">Cupriavidus numazuensis</name>
    <dbReference type="NCBI Taxonomy" id="221992"/>
    <lineage>
        <taxon>Bacteria</taxon>
        <taxon>Pseudomonadati</taxon>
        <taxon>Pseudomonadota</taxon>
        <taxon>Betaproteobacteria</taxon>
        <taxon>Burkholderiales</taxon>
        <taxon>Burkholderiaceae</taxon>
        <taxon>Cupriavidus</taxon>
    </lineage>
</organism>
<keyword evidence="3" id="KW-1185">Reference proteome</keyword>
<comment type="caution">
    <text evidence="2">The sequence shown here is derived from an EMBL/GenBank/DDBJ whole genome shotgun (WGS) entry which is preliminary data.</text>
</comment>
<evidence type="ECO:0000313" key="3">
    <source>
        <dbReference type="Proteomes" id="UP000672657"/>
    </source>
</evidence>
<name>A0ABN7QA58_9BURK</name>
<dbReference type="InterPro" id="IPR011576">
    <property type="entry name" value="Pyridox_Oxase_N"/>
</dbReference>
<accession>A0ABN7QA58</accession>
<dbReference type="PANTHER" id="PTHR13343:SF17">
    <property type="entry name" value="CELLULAR REPRESSOR OF E1A-STIMULATED GENES, ISOFORM A"/>
    <property type="match status" value="1"/>
</dbReference>
<dbReference type="SUPFAM" id="SSF50475">
    <property type="entry name" value="FMN-binding split barrel"/>
    <property type="match status" value="1"/>
</dbReference>